<keyword evidence="1" id="KW-0472">Membrane</keyword>
<reference evidence="2" key="1">
    <citation type="submission" date="2020-02" db="EMBL/GenBank/DDBJ databases">
        <authorList>
            <person name="Meier V. D."/>
        </authorList>
    </citation>
    <scope>NUCLEOTIDE SEQUENCE</scope>
    <source>
        <strain evidence="2">AVDCRST_MAG92</strain>
    </source>
</reference>
<evidence type="ECO:0000313" key="2">
    <source>
        <dbReference type="EMBL" id="CAA9241382.1"/>
    </source>
</evidence>
<name>A0A6J4I615_9CYAN</name>
<accession>A0A6J4I615</accession>
<feature type="transmembrane region" description="Helical" evidence="1">
    <location>
        <begin position="21"/>
        <end position="42"/>
    </location>
</feature>
<gene>
    <name evidence="2" type="ORF">AVDCRST_MAG92-1532</name>
</gene>
<dbReference type="AlphaFoldDB" id="A0A6J4I615"/>
<proteinExistence type="predicted"/>
<dbReference type="EMBL" id="CADCTM010000224">
    <property type="protein sequence ID" value="CAA9241382.1"/>
    <property type="molecule type" value="Genomic_DNA"/>
</dbReference>
<protein>
    <submittedName>
        <fullName evidence="2">Uncharacterized protein</fullName>
    </submittedName>
</protein>
<organism evidence="2">
    <name type="scientific">uncultured Coleofasciculus sp</name>
    <dbReference type="NCBI Taxonomy" id="1267456"/>
    <lineage>
        <taxon>Bacteria</taxon>
        <taxon>Bacillati</taxon>
        <taxon>Cyanobacteriota</taxon>
        <taxon>Cyanophyceae</taxon>
        <taxon>Coleofasciculales</taxon>
        <taxon>Coleofasciculaceae</taxon>
        <taxon>Coleofasciculus</taxon>
        <taxon>environmental samples</taxon>
    </lineage>
</organism>
<keyword evidence="1" id="KW-1133">Transmembrane helix</keyword>
<evidence type="ECO:0000256" key="1">
    <source>
        <dbReference type="SAM" id="Phobius"/>
    </source>
</evidence>
<sequence length="45" mass="5042">MADARRRYQTTTTIHQMLAKCLRSLVVESVLATNLCLSAYPLTNS</sequence>
<keyword evidence="1" id="KW-0812">Transmembrane</keyword>